<protein>
    <submittedName>
        <fullName evidence="1">Bifunctional riboflavin biosynthesis protein RIBA 1</fullName>
    </submittedName>
</protein>
<accession>A0ACB8IKH1</accession>
<gene>
    <name evidence="1" type="ORF">KPL71_023681</name>
</gene>
<comment type="caution">
    <text evidence="1">The sequence shown here is derived from an EMBL/GenBank/DDBJ whole genome shotgun (WGS) entry which is preliminary data.</text>
</comment>
<evidence type="ECO:0000313" key="2">
    <source>
        <dbReference type="Proteomes" id="UP000829398"/>
    </source>
</evidence>
<evidence type="ECO:0000313" key="1">
    <source>
        <dbReference type="EMBL" id="KAH9697616.1"/>
    </source>
</evidence>
<proteinExistence type="predicted"/>
<dbReference type="EMBL" id="CM039177">
    <property type="protein sequence ID" value="KAH9697616.1"/>
    <property type="molecule type" value="Genomic_DNA"/>
</dbReference>
<keyword evidence="2" id="KW-1185">Reference proteome</keyword>
<name>A0ACB8IKH1_CITSI</name>
<organism evidence="1 2">
    <name type="scientific">Citrus sinensis</name>
    <name type="common">Sweet orange</name>
    <name type="synonym">Citrus aurantium var. sinensis</name>
    <dbReference type="NCBI Taxonomy" id="2711"/>
    <lineage>
        <taxon>Eukaryota</taxon>
        <taxon>Viridiplantae</taxon>
        <taxon>Streptophyta</taxon>
        <taxon>Embryophyta</taxon>
        <taxon>Tracheophyta</taxon>
        <taxon>Spermatophyta</taxon>
        <taxon>Magnoliopsida</taxon>
        <taxon>eudicotyledons</taxon>
        <taxon>Gunneridae</taxon>
        <taxon>Pentapetalae</taxon>
        <taxon>rosids</taxon>
        <taxon>malvids</taxon>
        <taxon>Sapindales</taxon>
        <taxon>Rutaceae</taxon>
        <taxon>Aurantioideae</taxon>
        <taxon>Citrus</taxon>
    </lineage>
</organism>
<reference evidence="2" key="1">
    <citation type="journal article" date="2023" name="Hortic. Res.">
        <title>A chromosome-level phased genome enabling allele-level studies in sweet orange: a case study on citrus Huanglongbing tolerance.</title>
        <authorList>
            <person name="Wu B."/>
            <person name="Yu Q."/>
            <person name="Deng Z."/>
            <person name="Duan Y."/>
            <person name="Luo F."/>
            <person name="Gmitter F. Jr."/>
        </authorList>
    </citation>
    <scope>NUCLEOTIDE SEQUENCE [LARGE SCALE GENOMIC DNA]</scope>
    <source>
        <strain evidence="2">cv. Valencia</strain>
    </source>
</reference>
<sequence>MAASLNISSPSTSALSSPPACRNVKFVSGFPSTKSLLANGHSSYLAFVKLATKSSISIKGVGKTRATLISGEGDLLAYPNGNNLVAESTGADDQLVGIELQPDAIAFGALAADTAPTTFGFSSDDDEFDLDSPTEGFSSIPEAIEDIRQGKFVVVVDDEDRENEGDLIMAAELATPEAMAFIVKHGTGIVCVSMKGEDLERLDLPLMVAQKENDEKLCTAFTVTVDAKHGTTTGVSARDRATTVLTLASRDSKPGDFNRPGHIFPLKYREGGVLKRAGHTEASVDLAVLAGFDPAAVLCEVVDDDGSMARLPKLREFAKRENLKIISIADLIRYRRKRDKLVDRSSAARIPTMWGPFTAYCYRSILDGIEHIAMVKGDIGDGQDILVRVHSECLTGDIFGSARCDCGDQLALAMQQIEAAGRGVLVYLRGHEGRGIGLGHKLRAYNLQDDGRDTVEANEELGLPVDSREYGIGAQVLREYTTLINVLLKKQGFALASAV</sequence>
<dbReference type="Proteomes" id="UP000829398">
    <property type="component" value="Chromosome 8"/>
</dbReference>